<keyword evidence="4 6" id="KW-1133">Transmembrane helix</keyword>
<dbReference type="Pfam" id="PF01384">
    <property type="entry name" value="PHO4"/>
    <property type="match status" value="1"/>
</dbReference>
<evidence type="ECO:0000256" key="3">
    <source>
        <dbReference type="ARBA" id="ARBA00022692"/>
    </source>
</evidence>
<reference evidence="7 8" key="1">
    <citation type="submission" date="2020-04" db="EMBL/GenBank/DDBJ databases">
        <title>Donghicola sp., a member of the Rhodobacteraceae family isolated from mangrove forest in Thailand.</title>
        <authorList>
            <person name="Charoenyingcharoen P."/>
            <person name="Yukphan P."/>
        </authorList>
    </citation>
    <scope>NUCLEOTIDE SEQUENCE [LARGE SCALE GENOMIC DNA]</scope>
    <source>
        <strain evidence="7 8">B5-SW-15</strain>
    </source>
</reference>
<feature type="transmembrane region" description="Helical" evidence="6">
    <location>
        <begin position="301"/>
        <end position="320"/>
    </location>
</feature>
<evidence type="ECO:0000313" key="7">
    <source>
        <dbReference type="EMBL" id="NVO24987.1"/>
    </source>
</evidence>
<sequence>MTEPNDYQWKTLDKDLKRVAKLETGTMSVSRPLVGVGISLTFIALAALAAVMMTGNEPGSLIIVISAAFGAYMALNIGANDVANNMGPAVGANALSMAGAIAIAAVCESAGALLAGGDVVSTISKGIIAPESVADVNTFTFAMMSALLAAAIWVNLATWIGAPVSTTHSVVGGVMGAGIVAAGMGAVDWGTMGTIAASWVISPALGGLIAAGFLAFIKWKIIYTEDKIASARRWVPVLIAIMSAAFGTYLALKGVKHLIKISMPTALLIGAGVGLLAYLASVPYIAKKSEGLENRNKSLKVLFGLPLVISAALLSFAHGANDVANAVGPLAAIVYAQEAGEFAGKVSIPHWVMIIGAFGISFGLVLYGPKLIRMVGNQITKLNPMRAYCVALSAAMTVIVASWLGLPVSSTHIAVGGIFGVGFFREWHAERRARTVNQGRAPAKRLAPEERVRRKLVRRSHFMTIVAAWVITVPAAAALSAAVFLILESAN</sequence>
<dbReference type="InterPro" id="IPR001204">
    <property type="entry name" value="Phos_transporter"/>
</dbReference>
<keyword evidence="5 6" id="KW-0472">Membrane</keyword>
<dbReference type="GO" id="GO:0005315">
    <property type="term" value="F:phosphate transmembrane transporter activity"/>
    <property type="evidence" value="ECO:0007669"/>
    <property type="project" value="InterPro"/>
</dbReference>
<feature type="transmembrane region" description="Helical" evidence="6">
    <location>
        <begin position="33"/>
        <end position="53"/>
    </location>
</feature>
<evidence type="ECO:0000256" key="5">
    <source>
        <dbReference type="ARBA" id="ARBA00023136"/>
    </source>
</evidence>
<evidence type="ECO:0000256" key="2">
    <source>
        <dbReference type="ARBA" id="ARBA00022448"/>
    </source>
</evidence>
<dbReference type="PANTHER" id="PTHR11101:SF80">
    <property type="entry name" value="PHOSPHATE TRANSPORTER"/>
    <property type="match status" value="1"/>
</dbReference>
<feature type="transmembrane region" description="Helical" evidence="6">
    <location>
        <begin position="462"/>
        <end position="487"/>
    </location>
</feature>
<feature type="transmembrane region" description="Helical" evidence="6">
    <location>
        <begin position="258"/>
        <end position="280"/>
    </location>
</feature>
<feature type="transmembrane region" description="Helical" evidence="6">
    <location>
        <begin position="169"/>
        <end position="187"/>
    </location>
</feature>
<feature type="transmembrane region" description="Helical" evidence="6">
    <location>
        <begin position="90"/>
        <end position="116"/>
    </location>
</feature>
<feature type="transmembrane region" description="Helical" evidence="6">
    <location>
        <begin position="234"/>
        <end position="252"/>
    </location>
</feature>
<comment type="caution">
    <text evidence="7">The sequence shown here is derived from an EMBL/GenBank/DDBJ whole genome shotgun (WGS) entry which is preliminary data.</text>
</comment>
<keyword evidence="2 6" id="KW-0813">Transport</keyword>
<protein>
    <recommendedName>
        <fullName evidence="6">Phosphate transporter</fullName>
    </recommendedName>
</protein>
<feature type="transmembrane region" description="Helical" evidence="6">
    <location>
        <begin position="59"/>
        <end position="78"/>
    </location>
</feature>
<feature type="transmembrane region" description="Helical" evidence="6">
    <location>
        <begin position="136"/>
        <end position="157"/>
    </location>
</feature>
<dbReference type="Proteomes" id="UP000592216">
    <property type="component" value="Unassembled WGS sequence"/>
</dbReference>
<feature type="transmembrane region" description="Helical" evidence="6">
    <location>
        <begin position="412"/>
        <end position="428"/>
    </location>
</feature>
<keyword evidence="3 6" id="KW-0812">Transmembrane</keyword>
<name>A0A850Q5J7_9RHOB</name>
<dbReference type="PANTHER" id="PTHR11101">
    <property type="entry name" value="PHOSPHATE TRANSPORTER"/>
    <property type="match status" value="1"/>
</dbReference>
<proteinExistence type="inferred from homology"/>
<accession>A0A850Q5J7</accession>
<evidence type="ECO:0000313" key="8">
    <source>
        <dbReference type="Proteomes" id="UP000592216"/>
    </source>
</evidence>
<dbReference type="GO" id="GO:0016020">
    <property type="term" value="C:membrane"/>
    <property type="evidence" value="ECO:0007669"/>
    <property type="project" value="UniProtKB-SubCell"/>
</dbReference>
<evidence type="ECO:0000256" key="1">
    <source>
        <dbReference type="ARBA" id="ARBA00004141"/>
    </source>
</evidence>
<dbReference type="EMBL" id="JABCJE010000010">
    <property type="protein sequence ID" value="NVO24987.1"/>
    <property type="molecule type" value="Genomic_DNA"/>
</dbReference>
<gene>
    <name evidence="7" type="ORF">HJ536_16650</name>
</gene>
<dbReference type="GO" id="GO:0035435">
    <property type="term" value="P:phosphate ion transmembrane transport"/>
    <property type="evidence" value="ECO:0007669"/>
    <property type="project" value="TreeGrafter"/>
</dbReference>
<feature type="transmembrane region" description="Helical" evidence="6">
    <location>
        <begin position="348"/>
        <end position="367"/>
    </location>
</feature>
<evidence type="ECO:0000256" key="4">
    <source>
        <dbReference type="ARBA" id="ARBA00022989"/>
    </source>
</evidence>
<comment type="similarity">
    <text evidence="6">Belongs to the inorganic phosphate transporter (PiT) (TC 2.A.20) family.</text>
</comment>
<dbReference type="AlphaFoldDB" id="A0A850Q5J7"/>
<comment type="subcellular location">
    <subcellularLocation>
        <location evidence="1 6">Membrane</location>
        <topology evidence="1 6">Multi-pass membrane protein</topology>
    </subcellularLocation>
</comment>
<organism evidence="7 8">
    <name type="scientific">Donghicola mangrovi</name>
    <dbReference type="NCBI Taxonomy" id="2729614"/>
    <lineage>
        <taxon>Bacteria</taxon>
        <taxon>Pseudomonadati</taxon>
        <taxon>Pseudomonadota</taxon>
        <taxon>Alphaproteobacteria</taxon>
        <taxon>Rhodobacterales</taxon>
        <taxon>Roseobacteraceae</taxon>
        <taxon>Donghicola</taxon>
    </lineage>
</organism>
<feature type="transmembrane region" description="Helical" evidence="6">
    <location>
        <begin position="199"/>
        <end position="222"/>
    </location>
</feature>
<dbReference type="RefSeq" id="WP_177158583.1">
    <property type="nucleotide sequence ID" value="NZ_JABCJE010000010.1"/>
</dbReference>
<feature type="transmembrane region" description="Helical" evidence="6">
    <location>
        <begin position="387"/>
        <end position="406"/>
    </location>
</feature>
<evidence type="ECO:0000256" key="6">
    <source>
        <dbReference type="RuleBase" id="RU363058"/>
    </source>
</evidence>
<keyword evidence="6" id="KW-0592">Phosphate transport</keyword>